<feature type="region of interest" description="Disordered" evidence="1">
    <location>
        <begin position="315"/>
        <end position="345"/>
    </location>
</feature>
<reference evidence="2 5" key="1">
    <citation type="submission" date="2024-01" db="EMBL/GenBank/DDBJ databases">
        <title>Aequorivita flavus sp. nov., isolated from deep-sea sediment.</title>
        <authorList>
            <person name="Chen X."/>
        </authorList>
    </citation>
    <scope>NUCLEOTIDE SEQUENCE</scope>
    <source>
        <strain evidence="2">MCCC 1A16923</strain>
        <strain evidence="3 5">MCCC 1A16935</strain>
    </source>
</reference>
<evidence type="ECO:0000313" key="4">
    <source>
        <dbReference type="Proteomes" id="UP001388259"/>
    </source>
</evidence>
<sequence>MKKSYKTSLFTIGTIVISIFTMSSFVNKKTTPIKNLTVAPTAYKNLITYQEGDMYVYSTSAVKPEKMKKFQQVAAKSIAAKGMVPSSIKEVLTFSEKDPSAFYEQDLKSGTLSFSKGMDGYYEKASIRLPDPEKAKDISLSFLKETGLAPANLKELKMMHSGGLRASAAGSEEVMDVLRTITYGRMLNGVPVYGAGSKIIVHVGNKGEIVGVKSRWKEVEKTSSKAVGKSSLKNAKQAEMEMQRQLMKDYGKEAKFKIKDMYLAYYDGGKNYIQPAYFFQVDIMLPKVKESPSITFDYIGIVSALNNPPEAIAAAEESPQAQRMIKKTSLKGSRISNPKNKNDID</sequence>
<evidence type="ECO:0000256" key="1">
    <source>
        <dbReference type="SAM" id="MobiDB-lite"/>
    </source>
</evidence>
<proteinExistence type="predicted"/>
<gene>
    <name evidence="3" type="ORF">VZD24_01745</name>
    <name evidence="2" type="ORF">VZD85_01615</name>
</gene>
<accession>A0AB35YT50</accession>
<organism evidence="2 4">
    <name type="scientific">Aequorivita flava</name>
    <dbReference type="NCBI Taxonomy" id="3114371"/>
    <lineage>
        <taxon>Bacteria</taxon>
        <taxon>Pseudomonadati</taxon>
        <taxon>Bacteroidota</taxon>
        <taxon>Flavobacteriia</taxon>
        <taxon>Flavobacteriales</taxon>
        <taxon>Flavobacteriaceae</taxon>
        <taxon>Aequorivita</taxon>
    </lineage>
</organism>
<evidence type="ECO:0000313" key="2">
    <source>
        <dbReference type="EMBL" id="MEM0517033.1"/>
    </source>
</evidence>
<name>A0AB35YT50_9FLAO</name>
<dbReference type="RefSeq" id="WP_342686494.1">
    <property type="nucleotide sequence ID" value="NZ_JAZBJM010000001.1"/>
</dbReference>
<evidence type="ECO:0008006" key="6">
    <source>
        <dbReference type="Google" id="ProtNLM"/>
    </source>
</evidence>
<evidence type="ECO:0000313" key="5">
    <source>
        <dbReference type="Proteomes" id="UP001390963"/>
    </source>
</evidence>
<comment type="caution">
    <text evidence="2">The sequence shown here is derived from an EMBL/GenBank/DDBJ whole genome shotgun (WGS) entry which is preliminary data.</text>
</comment>
<dbReference type="EMBL" id="JAZBJM010000001">
    <property type="protein sequence ID" value="MEM0517033.1"/>
    <property type="molecule type" value="Genomic_DNA"/>
</dbReference>
<dbReference type="EMBL" id="JBANCF010000001">
    <property type="protein sequence ID" value="MEM0572226.1"/>
    <property type="molecule type" value="Genomic_DNA"/>
</dbReference>
<dbReference type="Proteomes" id="UP001388259">
    <property type="component" value="Unassembled WGS sequence"/>
</dbReference>
<dbReference type="AlphaFoldDB" id="A0AB35YT50"/>
<keyword evidence="5" id="KW-1185">Reference proteome</keyword>
<evidence type="ECO:0000313" key="3">
    <source>
        <dbReference type="EMBL" id="MEM0572226.1"/>
    </source>
</evidence>
<protein>
    <recommendedName>
        <fullName evidence="6">DUF541 domain-containing protein</fullName>
    </recommendedName>
</protein>
<dbReference type="Proteomes" id="UP001390963">
    <property type="component" value="Unassembled WGS sequence"/>
</dbReference>
<feature type="compositionally biased region" description="Polar residues" evidence="1">
    <location>
        <begin position="330"/>
        <end position="339"/>
    </location>
</feature>